<organism evidence="1 2">
    <name type="scientific">Hibiscus sabdariffa</name>
    <name type="common">roselle</name>
    <dbReference type="NCBI Taxonomy" id="183260"/>
    <lineage>
        <taxon>Eukaryota</taxon>
        <taxon>Viridiplantae</taxon>
        <taxon>Streptophyta</taxon>
        <taxon>Embryophyta</taxon>
        <taxon>Tracheophyta</taxon>
        <taxon>Spermatophyta</taxon>
        <taxon>Magnoliopsida</taxon>
        <taxon>eudicotyledons</taxon>
        <taxon>Gunneridae</taxon>
        <taxon>Pentapetalae</taxon>
        <taxon>rosids</taxon>
        <taxon>malvids</taxon>
        <taxon>Malvales</taxon>
        <taxon>Malvaceae</taxon>
        <taxon>Malvoideae</taxon>
        <taxon>Hibiscus</taxon>
    </lineage>
</organism>
<dbReference type="Proteomes" id="UP001472677">
    <property type="component" value="Unassembled WGS sequence"/>
</dbReference>
<evidence type="ECO:0000313" key="2">
    <source>
        <dbReference type="Proteomes" id="UP001472677"/>
    </source>
</evidence>
<gene>
    <name evidence="1" type="ORF">V6N12_021355</name>
</gene>
<comment type="caution">
    <text evidence="1">The sequence shown here is derived from an EMBL/GenBank/DDBJ whole genome shotgun (WGS) entry which is preliminary data.</text>
</comment>
<proteinExistence type="predicted"/>
<evidence type="ECO:0000313" key="1">
    <source>
        <dbReference type="EMBL" id="KAK8586831.1"/>
    </source>
</evidence>
<keyword evidence="2" id="KW-1185">Reference proteome</keyword>
<accession>A0ABR2FS39</accession>
<sequence>MYNKGRQQIFRLQACNVRLCTRNANHGLIKGKANEVWEGIFNANGARMAGSILGLQQTENNVERHLNIQTAEQATIDNGNGGNNNT</sequence>
<dbReference type="EMBL" id="JBBPBM010000004">
    <property type="protein sequence ID" value="KAK8586831.1"/>
    <property type="molecule type" value="Genomic_DNA"/>
</dbReference>
<reference evidence="1 2" key="1">
    <citation type="journal article" date="2024" name="G3 (Bethesda)">
        <title>Genome assembly of Hibiscus sabdariffa L. provides insights into metabolisms of medicinal natural products.</title>
        <authorList>
            <person name="Kim T."/>
        </authorList>
    </citation>
    <scope>NUCLEOTIDE SEQUENCE [LARGE SCALE GENOMIC DNA]</scope>
    <source>
        <strain evidence="1">TK-2024</strain>
        <tissue evidence="1">Old leaves</tissue>
    </source>
</reference>
<protein>
    <submittedName>
        <fullName evidence="1">Uncharacterized protein</fullName>
    </submittedName>
</protein>
<name>A0ABR2FS39_9ROSI</name>